<dbReference type="Proteomes" id="UP001107558">
    <property type="component" value="Chromosome 1"/>
</dbReference>
<name>A0A9J6CI60_POLVA</name>
<feature type="region of interest" description="Disordered" evidence="1">
    <location>
        <begin position="1"/>
        <end position="35"/>
    </location>
</feature>
<comment type="caution">
    <text evidence="2">The sequence shown here is derived from an EMBL/GenBank/DDBJ whole genome shotgun (WGS) entry which is preliminary data.</text>
</comment>
<dbReference type="EMBL" id="JADBJN010000001">
    <property type="protein sequence ID" value="KAG5681262.1"/>
    <property type="molecule type" value="Genomic_DNA"/>
</dbReference>
<feature type="compositionally biased region" description="Basic residues" evidence="1">
    <location>
        <begin position="161"/>
        <end position="173"/>
    </location>
</feature>
<feature type="compositionally biased region" description="Low complexity" evidence="1">
    <location>
        <begin position="14"/>
        <end position="35"/>
    </location>
</feature>
<organism evidence="2 3">
    <name type="scientific">Polypedilum vanderplanki</name>
    <name type="common">Sleeping chironomid midge</name>
    <dbReference type="NCBI Taxonomy" id="319348"/>
    <lineage>
        <taxon>Eukaryota</taxon>
        <taxon>Metazoa</taxon>
        <taxon>Ecdysozoa</taxon>
        <taxon>Arthropoda</taxon>
        <taxon>Hexapoda</taxon>
        <taxon>Insecta</taxon>
        <taxon>Pterygota</taxon>
        <taxon>Neoptera</taxon>
        <taxon>Endopterygota</taxon>
        <taxon>Diptera</taxon>
        <taxon>Nematocera</taxon>
        <taxon>Chironomoidea</taxon>
        <taxon>Chironomidae</taxon>
        <taxon>Chironominae</taxon>
        <taxon>Polypedilum</taxon>
        <taxon>Polypedilum</taxon>
    </lineage>
</organism>
<accession>A0A9J6CI60</accession>
<feature type="region of interest" description="Disordered" evidence="1">
    <location>
        <begin position="146"/>
        <end position="173"/>
    </location>
</feature>
<protein>
    <submittedName>
        <fullName evidence="2">Uncharacterized protein</fullName>
    </submittedName>
</protein>
<sequence length="191" mass="21985">MAVPFNIPDEQEESSSSSAQNMTQTTSSTPVTPIRPTSIPIPIQNRVSQQLSQHSPVDNEMLVQAFYEALYRCSQINTPSTSTASSPIQTHFWYPQYSPSQSTNSSPRNSFRSNHRRRLNSYGSQSQYSQYSEDISYEHDLSQWEQHYQQREEMEEVPKESKKKSKDQKHKNGKITNFVISALQFVIDTLK</sequence>
<proteinExistence type="predicted"/>
<keyword evidence="3" id="KW-1185">Reference proteome</keyword>
<evidence type="ECO:0000256" key="1">
    <source>
        <dbReference type="SAM" id="MobiDB-lite"/>
    </source>
</evidence>
<feature type="compositionally biased region" description="Basic and acidic residues" evidence="1">
    <location>
        <begin position="146"/>
        <end position="160"/>
    </location>
</feature>
<evidence type="ECO:0000313" key="2">
    <source>
        <dbReference type="EMBL" id="KAG5681262.1"/>
    </source>
</evidence>
<feature type="region of interest" description="Disordered" evidence="1">
    <location>
        <begin position="95"/>
        <end position="114"/>
    </location>
</feature>
<gene>
    <name evidence="2" type="ORF">PVAND_010713</name>
</gene>
<feature type="compositionally biased region" description="Polar residues" evidence="1">
    <location>
        <begin position="97"/>
        <end position="112"/>
    </location>
</feature>
<dbReference type="AlphaFoldDB" id="A0A9J6CI60"/>
<reference evidence="2" key="1">
    <citation type="submission" date="2021-03" db="EMBL/GenBank/DDBJ databases">
        <title>Chromosome level genome of the anhydrobiotic midge Polypedilum vanderplanki.</title>
        <authorList>
            <person name="Yoshida Y."/>
            <person name="Kikawada T."/>
            <person name="Gusev O."/>
        </authorList>
    </citation>
    <scope>NUCLEOTIDE SEQUENCE</scope>
    <source>
        <strain evidence="2">NIAS01</strain>
        <tissue evidence="2">Whole body or cell culture</tissue>
    </source>
</reference>
<evidence type="ECO:0000313" key="3">
    <source>
        <dbReference type="Proteomes" id="UP001107558"/>
    </source>
</evidence>